<keyword evidence="1" id="KW-0812">Transmembrane</keyword>
<feature type="transmembrane region" description="Helical" evidence="1">
    <location>
        <begin position="132"/>
        <end position="150"/>
    </location>
</feature>
<evidence type="ECO:0008006" key="4">
    <source>
        <dbReference type="Google" id="ProtNLM"/>
    </source>
</evidence>
<gene>
    <name evidence="2" type="ORF">MAR_031037</name>
</gene>
<dbReference type="EMBL" id="CP111021">
    <property type="protein sequence ID" value="WAR16443.1"/>
    <property type="molecule type" value="Genomic_DNA"/>
</dbReference>
<sequence>MPLYGLDNGLFYYFHVTSIVCLTLSIILSTRISSFRSHPDANSFTGWTKGERIAVYLSLCDLLLNISILMNHLHILIPKTLFRPKELCSFVLVHHDRIRAFSDSDGQRCSINVFTTMFFSTNYTFGKFDSGILLWSFGVPFIGALIAAILDKFGPVGIACFFEAINGRVAYLVLITIPITTILVVNVGLYILTFIKIRIYVRAIRQNIGNIASTVGSHIRAARNMSMFVVAFFVQ</sequence>
<evidence type="ECO:0000313" key="2">
    <source>
        <dbReference type="EMBL" id="WAR16443.1"/>
    </source>
</evidence>
<accession>A0ABY7F2M7</accession>
<reference evidence="2" key="1">
    <citation type="submission" date="2022-11" db="EMBL/GenBank/DDBJ databases">
        <title>Centuries of genome instability and evolution in soft-shell clam transmissible cancer (bioRxiv).</title>
        <authorList>
            <person name="Hart S.F.M."/>
            <person name="Yonemitsu M.A."/>
            <person name="Giersch R.M."/>
            <person name="Beal B.F."/>
            <person name="Arriagada G."/>
            <person name="Davis B.W."/>
            <person name="Ostrander E.A."/>
            <person name="Goff S.P."/>
            <person name="Metzger M.J."/>
        </authorList>
    </citation>
    <scope>NUCLEOTIDE SEQUENCE</scope>
    <source>
        <strain evidence="2">MELC-2E11</strain>
        <tissue evidence="2">Siphon/mantle</tissue>
    </source>
</reference>
<feature type="transmembrane region" description="Helical" evidence="1">
    <location>
        <begin position="170"/>
        <end position="195"/>
    </location>
</feature>
<name>A0ABY7F2M7_MYAAR</name>
<keyword evidence="1" id="KW-0472">Membrane</keyword>
<keyword evidence="1" id="KW-1133">Transmembrane helix</keyword>
<organism evidence="2 3">
    <name type="scientific">Mya arenaria</name>
    <name type="common">Soft-shell clam</name>
    <dbReference type="NCBI Taxonomy" id="6604"/>
    <lineage>
        <taxon>Eukaryota</taxon>
        <taxon>Metazoa</taxon>
        <taxon>Spiralia</taxon>
        <taxon>Lophotrochozoa</taxon>
        <taxon>Mollusca</taxon>
        <taxon>Bivalvia</taxon>
        <taxon>Autobranchia</taxon>
        <taxon>Heteroconchia</taxon>
        <taxon>Euheterodonta</taxon>
        <taxon>Imparidentia</taxon>
        <taxon>Neoheterodontei</taxon>
        <taxon>Myida</taxon>
        <taxon>Myoidea</taxon>
        <taxon>Myidae</taxon>
        <taxon>Mya</taxon>
    </lineage>
</organism>
<keyword evidence="3" id="KW-1185">Reference proteome</keyword>
<evidence type="ECO:0000313" key="3">
    <source>
        <dbReference type="Proteomes" id="UP001164746"/>
    </source>
</evidence>
<protein>
    <recommendedName>
        <fullName evidence="4">G protein-coupled receptor</fullName>
    </recommendedName>
</protein>
<dbReference type="Proteomes" id="UP001164746">
    <property type="component" value="Chromosome 10"/>
</dbReference>
<feature type="transmembrane region" description="Helical" evidence="1">
    <location>
        <begin position="12"/>
        <end position="33"/>
    </location>
</feature>
<evidence type="ECO:0000256" key="1">
    <source>
        <dbReference type="SAM" id="Phobius"/>
    </source>
</evidence>
<proteinExistence type="predicted"/>